<protein>
    <submittedName>
        <fullName evidence="1">(wild Malaysian banana) hypothetical protein</fullName>
    </submittedName>
</protein>
<organism evidence="2 3">
    <name type="scientific">Musa acuminata subsp. malaccensis</name>
    <name type="common">Wild banana</name>
    <name type="synonym">Musa malaccensis</name>
    <dbReference type="NCBI Taxonomy" id="214687"/>
    <lineage>
        <taxon>Eukaryota</taxon>
        <taxon>Viridiplantae</taxon>
        <taxon>Streptophyta</taxon>
        <taxon>Embryophyta</taxon>
        <taxon>Tracheophyta</taxon>
        <taxon>Spermatophyta</taxon>
        <taxon>Magnoliopsida</taxon>
        <taxon>Liliopsida</taxon>
        <taxon>Zingiberales</taxon>
        <taxon>Musaceae</taxon>
        <taxon>Musa</taxon>
    </lineage>
</organism>
<reference evidence="2" key="2">
    <citation type="submission" date="2021-05" db="UniProtKB">
        <authorList>
            <consortium name="EnsemblPlants"/>
        </authorList>
    </citation>
    <scope>IDENTIFICATION</scope>
    <source>
        <strain evidence="2">subsp. malaccensis</strain>
    </source>
</reference>
<name>A0A804I7A1_MUSAM</name>
<reference evidence="1" key="1">
    <citation type="submission" date="2021-03" db="EMBL/GenBank/DDBJ databases">
        <authorList>
            <consortium name="Genoscope - CEA"/>
            <person name="William W."/>
        </authorList>
    </citation>
    <scope>NUCLEOTIDE SEQUENCE</scope>
    <source>
        <strain evidence="1">Doubled-haploid Pahang</strain>
    </source>
</reference>
<dbReference type="Proteomes" id="UP000012960">
    <property type="component" value="Unplaced"/>
</dbReference>
<dbReference type="EnsemblPlants" id="Ma03_t01420.1">
    <property type="protein sequence ID" value="Ma03_p01420.1"/>
    <property type="gene ID" value="Ma03_g01420"/>
</dbReference>
<dbReference type="EMBL" id="HG996468">
    <property type="protein sequence ID" value="CAG1848850.1"/>
    <property type="molecule type" value="Genomic_DNA"/>
</dbReference>
<accession>A0A804I7A1</accession>
<proteinExistence type="predicted"/>
<keyword evidence="3" id="KW-1185">Reference proteome</keyword>
<sequence length="73" mass="8226">MEVVGSLMESVILCRLVLEGGSEYCKWCCSQKKEGGKRPLAVESFYAWFTETQQKKLSEGFFDVVAGIIKENL</sequence>
<evidence type="ECO:0000313" key="3">
    <source>
        <dbReference type="Proteomes" id="UP000012960"/>
    </source>
</evidence>
<dbReference type="InParanoid" id="A0A804I7A1"/>
<evidence type="ECO:0000313" key="2">
    <source>
        <dbReference type="EnsemblPlants" id="Ma03_p01420.1"/>
    </source>
</evidence>
<gene>
    <name evidence="1" type="ORF">GSMUA_204360.1</name>
</gene>
<dbReference type="AlphaFoldDB" id="A0A804I7A1"/>
<dbReference type="Gramene" id="Ma03_t01420.1">
    <property type="protein sequence ID" value="Ma03_p01420.1"/>
    <property type="gene ID" value="Ma03_g01420"/>
</dbReference>
<evidence type="ECO:0000313" key="1">
    <source>
        <dbReference type="EMBL" id="CAG1848850.1"/>
    </source>
</evidence>